<dbReference type="GO" id="GO:0005524">
    <property type="term" value="F:ATP binding"/>
    <property type="evidence" value="ECO:0007669"/>
    <property type="project" value="InterPro"/>
</dbReference>
<dbReference type="Pfam" id="PF00397">
    <property type="entry name" value="WW"/>
    <property type="match status" value="1"/>
</dbReference>
<dbReference type="GO" id="GO:0004674">
    <property type="term" value="F:protein serine/threonine kinase activity"/>
    <property type="evidence" value="ECO:0007669"/>
    <property type="project" value="TreeGrafter"/>
</dbReference>
<dbReference type="SUPFAM" id="SSF51045">
    <property type="entry name" value="WW domain"/>
    <property type="match status" value="1"/>
</dbReference>
<dbReference type="GO" id="GO:0044773">
    <property type="term" value="P:mitotic DNA damage checkpoint signaling"/>
    <property type="evidence" value="ECO:0007669"/>
    <property type="project" value="TreeGrafter"/>
</dbReference>
<dbReference type="OrthoDB" id="4062651at2759"/>
<dbReference type="PANTHER" id="PTHR44167">
    <property type="entry name" value="OVARIAN-SPECIFIC SERINE/THREONINE-PROTEIN KINASE LOK-RELATED"/>
    <property type="match status" value="1"/>
</dbReference>
<keyword evidence="4" id="KW-0418">Kinase</keyword>
<dbReference type="InterPro" id="IPR011009">
    <property type="entry name" value="Kinase-like_dom_sf"/>
</dbReference>
<dbReference type="SUPFAM" id="SSF56112">
    <property type="entry name" value="Protein kinase-like (PK-like)"/>
    <property type="match status" value="1"/>
</dbReference>
<dbReference type="SMART" id="SM00456">
    <property type="entry name" value="WW"/>
    <property type="match status" value="1"/>
</dbReference>
<feature type="compositionally biased region" description="Polar residues" evidence="1">
    <location>
        <begin position="212"/>
        <end position="231"/>
    </location>
</feature>
<keyword evidence="4" id="KW-0808">Transferase</keyword>
<keyword evidence="5" id="KW-1185">Reference proteome</keyword>
<organism evidence="4 5">
    <name type="scientific">Lophium mytilinum</name>
    <dbReference type="NCBI Taxonomy" id="390894"/>
    <lineage>
        <taxon>Eukaryota</taxon>
        <taxon>Fungi</taxon>
        <taxon>Dikarya</taxon>
        <taxon>Ascomycota</taxon>
        <taxon>Pezizomycotina</taxon>
        <taxon>Dothideomycetes</taxon>
        <taxon>Pleosporomycetidae</taxon>
        <taxon>Mytilinidiales</taxon>
        <taxon>Mytilinidiaceae</taxon>
        <taxon>Lophium</taxon>
    </lineage>
</organism>
<dbReference type="Proteomes" id="UP000799750">
    <property type="component" value="Unassembled WGS sequence"/>
</dbReference>
<evidence type="ECO:0000313" key="4">
    <source>
        <dbReference type="EMBL" id="KAF2491629.1"/>
    </source>
</evidence>
<dbReference type="AlphaFoldDB" id="A0A6A6QHR0"/>
<dbReference type="PROSITE" id="PS50020">
    <property type="entry name" value="WW_DOMAIN_2"/>
    <property type="match status" value="1"/>
</dbReference>
<dbReference type="EMBL" id="MU004195">
    <property type="protein sequence ID" value="KAF2491629.1"/>
    <property type="molecule type" value="Genomic_DNA"/>
</dbReference>
<dbReference type="Gene3D" id="3.30.200.20">
    <property type="entry name" value="Phosphorylase Kinase, domain 1"/>
    <property type="match status" value="1"/>
</dbReference>
<reference evidence="4" key="1">
    <citation type="journal article" date="2020" name="Stud. Mycol.">
        <title>101 Dothideomycetes genomes: a test case for predicting lifestyles and emergence of pathogens.</title>
        <authorList>
            <person name="Haridas S."/>
            <person name="Albert R."/>
            <person name="Binder M."/>
            <person name="Bloem J."/>
            <person name="Labutti K."/>
            <person name="Salamov A."/>
            <person name="Andreopoulos B."/>
            <person name="Baker S."/>
            <person name="Barry K."/>
            <person name="Bills G."/>
            <person name="Bluhm B."/>
            <person name="Cannon C."/>
            <person name="Castanera R."/>
            <person name="Culley D."/>
            <person name="Daum C."/>
            <person name="Ezra D."/>
            <person name="Gonzalez J."/>
            <person name="Henrissat B."/>
            <person name="Kuo A."/>
            <person name="Liang C."/>
            <person name="Lipzen A."/>
            <person name="Lutzoni F."/>
            <person name="Magnuson J."/>
            <person name="Mondo S."/>
            <person name="Nolan M."/>
            <person name="Ohm R."/>
            <person name="Pangilinan J."/>
            <person name="Park H.-J."/>
            <person name="Ramirez L."/>
            <person name="Alfaro M."/>
            <person name="Sun H."/>
            <person name="Tritt A."/>
            <person name="Yoshinaga Y."/>
            <person name="Zwiers L.-H."/>
            <person name="Turgeon B."/>
            <person name="Goodwin S."/>
            <person name="Spatafora J."/>
            <person name="Crous P."/>
            <person name="Grigoriev I."/>
        </authorList>
    </citation>
    <scope>NUCLEOTIDE SEQUENCE</scope>
    <source>
        <strain evidence="4">CBS 269.34</strain>
    </source>
</reference>
<dbReference type="InterPro" id="IPR036020">
    <property type="entry name" value="WW_dom_sf"/>
</dbReference>
<proteinExistence type="predicted"/>
<name>A0A6A6QHR0_9PEZI</name>
<gene>
    <name evidence="4" type="ORF">BU16DRAFT_123982</name>
</gene>
<evidence type="ECO:0000259" key="3">
    <source>
        <dbReference type="PROSITE" id="PS50020"/>
    </source>
</evidence>
<dbReference type="CDD" id="cd00201">
    <property type="entry name" value="WW"/>
    <property type="match status" value="1"/>
</dbReference>
<dbReference type="CDD" id="cd00180">
    <property type="entry name" value="PKc"/>
    <property type="match status" value="1"/>
</dbReference>
<evidence type="ECO:0000313" key="5">
    <source>
        <dbReference type="Proteomes" id="UP000799750"/>
    </source>
</evidence>
<feature type="region of interest" description="Disordered" evidence="1">
    <location>
        <begin position="207"/>
        <end position="289"/>
    </location>
</feature>
<dbReference type="SMART" id="SM00220">
    <property type="entry name" value="S_TKc"/>
    <property type="match status" value="1"/>
</dbReference>
<dbReference type="InterPro" id="IPR008271">
    <property type="entry name" value="Ser/Thr_kinase_AS"/>
</dbReference>
<dbReference type="PROSITE" id="PS50330">
    <property type="entry name" value="UIM"/>
    <property type="match status" value="1"/>
</dbReference>
<dbReference type="InterPro" id="IPR003903">
    <property type="entry name" value="UIM_dom"/>
</dbReference>
<evidence type="ECO:0000259" key="2">
    <source>
        <dbReference type="PROSITE" id="PS50011"/>
    </source>
</evidence>
<dbReference type="InterPro" id="IPR000719">
    <property type="entry name" value="Prot_kinase_dom"/>
</dbReference>
<feature type="domain" description="WW" evidence="3">
    <location>
        <begin position="142"/>
        <end position="176"/>
    </location>
</feature>
<evidence type="ECO:0000256" key="1">
    <source>
        <dbReference type="SAM" id="MobiDB-lite"/>
    </source>
</evidence>
<feature type="compositionally biased region" description="Basic and acidic residues" evidence="1">
    <location>
        <begin position="244"/>
        <end position="255"/>
    </location>
</feature>
<dbReference type="Gene3D" id="2.20.70.10">
    <property type="match status" value="1"/>
</dbReference>
<dbReference type="GO" id="GO:0005634">
    <property type="term" value="C:nucleus"/>
    <property type="evidence" value="ECO:0007669"/>
    <property type="project" value="TreeGrafter"/>
</dbReference>
<protein>
    <submittedName>
        <fullName evidence="4">Kinase-like protein</fullName>
    </submittedName>
</protein>
<dbReference type="PROSITE" id="PS50011">
    <property type="entry name" value="PROTEIN_KINASE_DOM"/>
    <property type="match status" value="1"/>
</dbReference>
<feature type="compositionally biased region" description="Low complexity" evidence="1">
    <location>
        <begin position="257"/>
        <end position="286"/>
    </location>
</feature>
<dbReference type="PROSITE" id="PS00108">
    <property type="entry name" value="PROTEIN_KINASE_ST"/>
    <property type="match status" value="1"/>
</dbReference>
<sequence length="722" mass="81609">MDDERLLCARERHLRKYGGAQYSKPLPSPRTLGGTLIKGGALLEDAVKEGRVTSEEVELQLAIKLSQEEEERRRQELQQNEINSFRDVQVAKGLQDSDQSHPNQFDSSDDWSNMYRSALLSKDFPSLPPVRTAHRKGSRLLPSLPSGWTAHWSEEYQEYYYVQTSTGIQTWVHPTPRATPFSSETIANSEHVSPQMTDEQLPNIVRSKNPFLGSQNRQSSVSSDLLPQTGTHRTENCSELIAGSHKERPNLETRRGLSSSSSLAAPEKHSSPPALESPASSSNSNPGKTLGSYFTDSQVSYSDADCFHIAHLLKESGRHAWSHSPRIYIVLRRIGQLQDLDTFIDQGINDVWLPLGSNLLPRSLSVSLRDQFLETQKMVLTKAVDMENSSLARHAHFGKNEVFPFTEREKLGEGGYGYVDKVVSSLSGREFARKRFRRGRGQFSNSQLKSFKNELEILKRIRHSHCVELIASYTDSKYFGIILAPVAEYNLAAFYDFLKSEPSRLRSFPTFFGCLAGALSYLHDSKIRHRDIKPENILVKGGKVFLTDFGISLDWESLTRSTTTQDTAKSLVYCAPEVARYEKRNSSSDIWSLGCVFLEMWSVFLLRSVHEMRQFFKSRTESHRFYENLPSISDWLTELASSEIAKDVPRDILAVMETWISGMLQEEPEKRQTARTLFNRIAQFKIRAGDIKVNATNPLCGECCIHDDESSDSGSDNDPLAD</sequence>
<dbReference type="InterPro" id="IPR001202">
    <property type="entry name" value="WW_dom"/>
</dbReference>
<dbReference type="Gene3D" id="1.10.510.10">
    <property type="entry name" value="Transferase(Phosphotransferase) domain 1"/>
    <property type="match status" value="1"/>
</dbReference>
<feature type="domain" description="Protein kinase" evidence="2">
    <location>
        <begin position="405"/>
        <end position="684"/>
    </location>
</feature>
<accession>A0A6A6QHR0</accession>
<dbReference type="Pfam" id="PF00069">
    <property type="entry name" value="Pkinase"/>
    <property type="match status" value="1"/>
</dbReference>
<dbReference type="PANTHER" id="PTHR44167:SF24">
    <property type="entry name" value="SERINE_THREONINE-PROTEIN KINASE CHK2"/>
    <property type="match status" value="1"/>
</dbReference>